<sequence length="227" mass="25048">MTLVVVGAVFSIQSNWKLSGLRKTHSKLREQAGFLDVEDPSKVAVSFVPFDKDDIPPGVEQAYVWRYRIHFPANYGTCYKTQRGLVKADSPQGRGGSGSSWSSPKPAAEVVLATMALLKTDGKWIFCRSVGGGSSTSSLPKDFNFEDLDNLVFEPLVSPGDKTRTFETDEAICLIRVREKQLAKKRRGGTEDGLYRGISVYVFNSNHKDAFEAWAKGNATSMKEAMP</sequence>
<dbReference type="EMBL" id="JAMQBK010000001">
    <property type="protein sequence ID" value="MCM2369028.1"/>
    <property type="molecule type" value="Genomic_DNA"/>
</dbReference>
<evidence type="ECO:0000313" key="1">
    <source>
        <dbReference type="EMBL" id="MCM2369028.1"/>
    </source>
</evidence>
<gene>
    <name evidence="1" type="ORF">NB063_00170</name>
</gene>
<comment type="caution">
    <text evidence="1">The sequence shown here is derived from an EMBL/GenBank/DDBJ whole genome shotgun (WGS) entry which is preliminary data.</text>
</comment>
<dbReference type="RefSeq" id="WP_250926703.1">
    <property type="nucleotide sequence ID" value="NZ_JAMQBK010000001.1"/>
</dbReference>
<organism evidence="1 2">
    <name type="scientific">Aporhodopirellula aestuarii</name>
    <dbReference type="NCBI Taxonomy" id="2950107"/>
    <lineage>
        <taxon>Bacteria</taxon>
        <taxon>Pseudomonadati</taxon>
        <taxon>Planctomycetota</taxon>
        <taxon>Planctomycetia</taxon>
        <taxon>Pirellulales</taxon>
        <taxon>Pirellulaceae</taxon>
        <taxon>Aporhodopirellula</taxon>
    </lineage>
</organism>
<keyword evidence="2" id="KW-1185">Reference proteome</keyword>
<name>A0ABT0TWN4_9BACT</name>
<evidence type="ECO:0000313" key="2">
    <source>
        <dbReference type="Proteomes" id="UP001202961"/>
    </source>
</evidence>
<reference evidence="1 2" key="1">
    <citation type="journal article" date="2022" name="Syst. Appl. Microbiol.">
        <title>Rhodopirellula aestuarii sp. nov., a novel member of the genus Rhodopirellula isolated from brackish sediments collected in the Tagus River estuary, Portugal.</title>
        <authorList>
            <person name="Vitorino I.R."/>
            <person name="Klimek D."/>
            <person name="Calusinska M."/>
            <person name="Lobo-da-Cunha A."/>
            <person name="Vasconcelos V."/>
            <person name="Lage O.M."/>
        </authorList>
    </citation>
    <scope>NUCLEOTIDE SEQUENCE [LARGE SCALE GENOMIC DNA]</scope>
    <source>
        <strain evidence="1 2">ICT_H3.1</strain>
    </source>
</reference>
<proteinExistence type="predicted"/>
<accession>A0ABT0TWN4</accession>
<dbReference type="Proteomes" id="UP001202961">
    <property type="component" value="Unassembled WGS sequence"/>
</dbReference>
<protein>
    <submittedName>
        <fullName evidence="1">Uncharacterized protein</fullName>
    </submittedName>
</protein>